<protein>
    <submittedName>
        <fullName evidence="4">Hydrolase</fullName>
    </submittedName>
</protein>
<dbReference type="GO" id="GO:0016787">
    <property type="term" value="F:hydrolase activity"/>
    <property type="evidence" value="ECO:0007669"/>
    <property type="project" value="UniProtKB-KW"/>
</dbReference>
<dbReference type="InterPro" id="IPR029058">
    <property type="entry name" value="AB_hydrolase_fold"/>
</dbReference>
<evidence type="ECO:0000259" key="3">
    <source>
        <dbReference type="Pfam" id="PF02230"/>
    </source>
</evidence>
<comment type="caution">
    <text evidence="4">The sequence shown here is derived from an EMBL/GenBank/DDBJ whole genome shotgun (WGS) entry which is preliminary data.</text>
</comment>
<gene>
    <name evidence="4" type="ORF">GCM10007276_10590</name>
</gene>
<dbReference type="Proteomes" id="UP000602745">
    <property type="component" value="Unassembled WGS sequence"/>
</dbReference>
<reference evidence="4" key="1">
    <citation type="journal article" date="2014" name="Int. J. Syst. Evol. Microbiol.">
        <title>Complete genome sequence of Corynebacterium casei LMG S-19264T (=DSM 44701T), isolated from a smear-ripened cheese.</title>
        <authorList>
            <consortium name="US DOE Joint Genome Institute (JGI-PGF)"/>
            <person name="Walter F."/>
            <person name="Albersmeier A."/>
            <person name="Kalinowski J."/>
            <person name="Ruckert C."/>
        </authorList>
    </citation>
    <scope>NUCLEOTIDE SEQUENCE</scope>
    <source>
        <strain evidence="4">CCM 7684</strain>
    </source>
</reference>
<accession>A0A8J2VKZ6</accession>
<evidence type="ECO:0000256" key="1">
    <source>
        <dbReference type="ARBA" id="ARBA00006499"/>
    </source>
</evidence>
<dbReference type="RefSeq" id="WP_188408621.1">
    <property type="nucleotide sequence ID" value="NZ_BMCP01000001.1"/>
</dbReference>
<dbReference type="Pfam" id="PF02230">
    <property type="entry name" value="Abhydrolase_2"/>
    <property type="match status" value="1"/>
</dbReference>
<keyword evidence="5" id="KW-1185">Reference proteome</keyword>
<proteinExistence type="inferred from homology"/>
<dbReference type="SUPFAM" id="SSF53474">
    <property type="entry name" value="alpha/beta-Hydrolases"/>
    <property type="match status" value="1"/>
</dbReference>
<dbReference type="PANTHER" id="PTHR10655">
    <property type="entry name" value="LYSOPHOSPHOLIPASE-RELATED"/>
    <property type="match status" value="1"/>
</dbReference>
<evidence type="ECO:0000313" key="5">
    <source>
        <dbReference type="Proteomes" id="UP000602745"/>
    </source>
</evidence>
<keyword evidence="2 4" id="KW-0378">Hydrolase</keyword>
<organism evidence="4 5">
    <name type="scientific">Agaricicola taiwanensis</name>
    <dbReference type="NCBI Taxonomy" id="591372"/>
    <lineage>
        <taxon>Bacteria</taxon>
        <taxon>Pseudomonadati</taxon>
        <taxon>Pseudomonadota</taxon>
        <taxon>Alphaproteobacteria</taxon>
        <taxon>Rhodobacterales</taxon>
        <taxon>Paracoccaceae</taxon>
        <taxon>Agaricicola</taxon>
    </lineage>
</organism>
<dbReference type="PANTHER" id="PTHR10655:SF17">
    <property type="entry name" value="LYSOPHOSPHOLIPASE-LIKE PROTEIN 1"/>
    <property type="match status" value="1"/>
</dbReference>
<dbReference type="AlphaFoldDB" id="A0A8J2VKZ6"/>
<reference evidence="4" key="2">
    <citation type="submission" date="2020-09" db="EMBL/GenBank/DDBJ databases">
        <authorList>
            <person name="Sun Q."/>
            <person name="Sedlacek I."/>
        </authorList>
    </citation>
    <scope>NUCLEOTIDE SEQUENCE</scope>
    <source>
        <strain evidence="4">CCM 7684</strain>
    </source>
</reference>
<dbReference type="InterPro" id="IPR050565">
    <property type="entry name" value="LYPA1-2/EST-like"/>
</dbReference>
<comment type="similarity">
    <text evidence="1">Belongs to the AB hydrolase superfamily. AB hydrolase 2 family.</text>
</comment>
<evidence type="ECO:0000313" key="4">
    <source>
        <dbReference type="EMBL" id="GGE34957.1"/>
    </source>
</evidence>
<dbReference type="Gene3D" id="3.40.50.1820">
    <property type="entry name" value="alpha/beta hydrolase"/>
    <property type="match status" value="1"/>
</dbReference>
<dbReference type="InterPro" id="IPR003140">
    <property type="entry name" value="PLipase/COase/thioEstase"/>
</dbReference>
<evidence type="ECO:0000256" key="2">
    <source>
        <dbReference type="ARBA" id="ARBA00022801"/>
    </source>
</evidence>
<feature type="domain" description="Phospholipase/carboxylesterase/thioesterase" evidence="3">
    <location>
        <begin position="17"/>
        <end position="203"/>
    </location>
</feature>
<sequence length="206" mass="22037">MAVQSLLSFTHRFEPATDATRPPVLLLHGTGGDENDLVDLGRFVAPGSALLSPRGKVLENGMPRFFRRLAEGVFDEEDLRHRTHQLADFINEAREAYELAPPVALGFSNGANIAAALLLLRSDVLAGAVLFRAMSPFAEPPQTDLSAKPVFLSSGALDPLIPAADASLLAASLSERGAQVRHQVVPTGHNLSQPDVDMAKAWLADL</sequence>
<name>A0A8J2VKZ6_9RHOB</name>
<dbReference type="EMBL" id="BMCP01000001">
    <property type="protein sequence ID" value="GGE34957.1"/>
    <property type="molecule type" value="Genomic_DNA"/>
</dbReference>